<proteinExistence type="predicted"/>
<dbReference type="AlphaFoldDB" id="A0A512M561"/>
<comment type="caution">
    <text evidence="1">The sequence shown here is derived from an EMBL/GenBank/DDBJ whole genome shotgun (WGS) entry which is preliminary data.</text>
</comment>
<reference evidence="1 2" key="1">
    <citation type="submission" date="2019-07" db="EMBL/GenBank/DDBJ databases">
        <title>Whole genome shotgun sequence of Brevifollis gellanilyticus NBRC 108608.</title>
        <authorList>
            <person name="Hosoyama A."/>
            <person name="Uohara A."/>
            <person name="Ohji S."/>
            <person name="Ichikawa N."/>
        </authorList>
    </citation>
    <scope>NUCLEOTIDE SEQUENCE [LARGE SCALE GENOMIC DNA]</scope>
    <source>
        <strain evidence="1 2">NBRC 108608</strain>
    </source>
</reference>
<protein>
    <submittedName>
        <fullName evidence="1">Uncharacterized protein</fullName>
    </submittedName>
</protein>
<keyword evidence="2" id="KW-1185">Reference proteome</keyword>
<dbReference type="Proteomes" id="UP000321577">
    <property type="component" value="Unassembled WGS sequence"/>
</dbReference>
<sequence>MIQGWLGDDYLMLFDNQAEAMSFAARYEVTERLPGYALLGLRGWDDFILSDPEGGLHIVPTIPLVSDNITAYDLKTDLASMQPDPRFTDRIKWYVQPIVFGGDPSAEQNIIWISIDQHVDLVKWWNRKYDEIKG</sequence>
<evidence type="ECO:0000313" key="1">
    <source>
        <dbReference type="EMBL" id="GEP41874.1"/>
    </source>
</evidence>
<accession>A0A512M561</accession>
<name>A0A512M561_9BACT</name>
<dbReference type="RefSeq" id="WP_146849372.1">
    <property type="nucleotide sequence ID" value="NZ_BKAG01000006.1"/>
</dbReference>
<evidence type="ECO:0000313" key="2">
    <source>
        <dbReference type="Proteomes" id="UP000321577"/>
    </source>
</evidence>
<organism evidence="1 2">
    <name type="scientific">Brevifollis gellanilyticus</name>
    <dbReference type="NCBI Taxonomy" id="748831"/>
    <lineage>
        <taxon>Bacteria</taxon>
        <taxon>Pseudomonadati</taxon>
        <taxon>Verrucomicrobiota</taxon>
        <taxon>Verrucomicrobiia</taxon>
        <taxon>Verrucomicrobiales</taxon>
        <taxon>Verrucomicrobiaceae</taxon>
    </lineage>
</organism>
<dbReference type="OrthoDB" id="9156428at2"/>
<dbReference type="EMBL" id="BKAG01000006">
    <property type="protein sequence ID" value="GEP41874.1"/>
    <property type="molecule type" value="Genomic_DNA"/>
</dbReference>
<gene>
    <name evidence="1" type="ORF">BGE01nite_11650</name>
</gene>